<organism evidence="4 5">
    <name type="scientific">Desulfosarcina ovata subsp. ovata</name>
    <dbReference type="NCBI Taxonomy" id="2752305"/>
    <lineage>
        <taxon>Bacteria</taxon>
        <taxon>Pseudomonadati</taxon>
        <taxon>Thermodesulfobacteriota</taxon>
        <taxon>Desulfobacteria</taxon>
        <taxon>Desulfobacterales</taxon>
        <taxon>Desulfosarcinaceae</taxon>
        <taxon>Desulfosarcina</taxon>
    </lineage>
</organism>
<keyword evidence="5" id="KW-1185">Reference proteome</keyword>
<evidence type="ECO:0000313" key="5">
    <source>
        <dbReference type="Proteomes" id="UP000422108"/>
    </source>
</evidence>
<dbReference type="GO" id="GO:0043565">
    <property type="term" value="F:sequence-specific DNA binding"/>
    <property type="evidence" value="ECO:0007669"/>
    <property type="project" value="InterPro"/>
</dbReference>
<proteinExistence type="predicted"/>
<dbReference type="GO" id="GO:0003700">
    <property type="term" value="F:DNA-binding transcription factor activity"/>
    <property type="evidence" value="ECO:0007669"/>
    <property type="project" value="InterPro"/>
</dbReference>
<evidence type="ECO:0000256" key="2">
    <source>
        <dbReference type="ARBA" id="ARBA00023163"/>
    </source>
</evidence>
<dbReference type="SMART" id="SM00342">
    <property type="entry name" value="HTH_ARAC"/>
    <property type="match status" value="1"/>
</dbReference>
<accession>A0A5K8AIH2</accession>
<dbReference type="InterPro" id="IPR009057">
    <property type="entry name" value="Homeodomain-like_sf"/>
</dbReference>
<evidence type="ECO:0000313" key="4">
    <source>
        <dbReference type="EMBL" id="BBO92483.1"/>
    </source>
</evidence>
<sequence>MHQITIKAINGYEMNLPGDTCADFTRHGEACWQIPEMIGTGIFKQIEFRSGFYLFIADYQVKQHCEWDIVFNRSGFGIEFCVSGQMQGRYTGMDLSVLLREGHSPLCYFPCLSVTGEDIKDTRRFSFSIIIEPKVFNTLVGGDCKHFPMAFRSIVDGTREYSYYQPGEITPEILSTLESILRCPLTGPTRRLFLESRILDLIARRLQQLDECSNTYPDDGGITLSDVEKIHQAASLLAKDMKNPPTLFNLARSVGISHAKMNRGFHQVFDTTVFGYLRKIRLQQAKQLLENHQMNVTEAAFGVGYNSLSSFSRAFFKQFGKNPHRFIRNRFAGRLTNSKPSS</sequence>
<keyword evidence="2" id="KW-0804">Transcription</keyword>
<dbReference type="PANTHER" id="PTHR47893">
    <property type="entry name" value="REGULATORY PROTEIN PCHR"/>
    <property type="match status" value="1"/>
</dbReference>
<evidence type="ECO:0000256" key="1">
    <source>
        <dbReference type="ARBA" id="ARBA00023015"/>
    </source>
</evidence>
<dbReference type="SUPFAM" id="SSF46689">
    <property type="entry name" value="Homeodomain-like"/>
    <property type="match status" value="2"/>
</dbReference>
<dbReference type="Gene3D" id="1.10.10.60">
    <property type="entry name" value="Homeodomain-like"/>
    <property type="match status" value="2"/>
</dbReference>
<dbReference type="PANTHER" id="PTHR47893:SF1">
    <property type="entry name" value="REGULATORY PROTEIN PCHR"/>
    <property type="match status" value="1"/>
</dbReference>
<name>A0A5K8AIH2_9BACT</name>
<feature type="domain" description="HTH araC/xylS-type" evidence="3">
    <location>
        <begin position="231"/>
        <end position="329"/>
    </location>
</feature>
<dbReference type="AlphaFoldDB" id="A0A5K8AIH2"/>
<evidence type="ECO:0000259" key="3">
    <source>
        <dbReference type="PROSITE" id="PS01124"/>
    </source>
</evidence>
<dbReference type="Pfam" id="PF12833">
    <property type="entry name" value="HTH_18"/>
    <property type="match status" value="1"/>
</dbReference>
<dbReference type="Proteomes" id="UP000422108">
    <property type="component" value="Chromosome"/>
</dbReference>
<dbReference type="InterPro" id="IPR053142">
    <property type="entry name" value="PchR_regulatory_protein"/>
</dbReference>
<reference evidence="4 5" key="1">
    <citation type="submission" date="2019-11" db="EMBL/GenBank/DDBJ databases">
        <title>Comparative genomics of hydrocarbon-degrading Desulfosarcina strains.</title>
        <authorList>
            <person name="Watanabe M."/>
            <person name="Kojima H."/>
            <person name="Fukui M."/>
        </authorList>
    </citation>
    <scope>NUCLEOTIDE SEQUENCE [LARGE SCALE GENOMIC DNA]</scope>
    <source>
        <strain evidence="5">oXyS1</strain>
    </source>
</reference>
<gene>
    <name evidence="4" type="ORF">DSCOOX_56630</name>
</gene>
<protein>
    <submittedName>
        <fullName evidence="4">AraC family transcriptional regulator</fullName>
    </submittedName>
</protein>
<dbReference type="EMBL" id="AP021879">
    <property type="protein sequence ID" value="BBO92483.1"/>
    <property type="molecule type" value="Genomic_DNA"/>
</dbReference>
<dbReference type="InterPro" id="IPR018060">
    <property type="entry name" value="HTH_AraC"/>
</dbReference>
<dbReference type="PROSITE" id="PS01124">
    <property type="entry name" value="HTH_ARAC_FAMILY_2"/>
    <property type="match status" value="1"/>
</dbReference>
<keyword evidence="1" id="KW-0805">Transcription regulation</keyword>
<dbReference type="RefSeq" id="WP_155313223.1">
    <property type="nucleotide sequence ID" value="NZ_AP021879.1"/>
</dbReference>